<evidence type="ECO:0000313" key="1">
    <source>
        <dbReference type="EMBL" id="QOV34520.1"/>
    </source>
</evidence>
<organism evidence="1 2">
    <name type="scientific">Streptomyces ferrugineus</name>
    <dbReference type="NCBI Taxonomy" id="1413221"/>
    <lineage>
        <taxon>Bacteria</taxon>
        <taxon>Bacillati</taxon>
        <taxon>Actinomycetota</taxon>
        <taxon>Actinomycetes</taxon>
        <taxon>Kitasatosporales</taxon>
        <taxon>Streptomycetaceae</taxon>
        <taxon>Streptomyces</taxon>
    </lineage>
</organism>
<accession>A0A7M2SDW4</accession>
<dbReference type="Proteomes" id="UP000594205">
    <property type="component" value="Chromosome"/>
</dbReference>
<dbReference type="AlphaFoldDB" id="A0A7M2SDW4"/>
<reference evidence="1 2" key="1">
    <citation type="submission" date="2020-10" db="EMBL/GenBank/DDBJ databases">
        <title>Streptomyces ferrugineus complate genome analysis.</title>
        <authorList>
            <person name="Anwar N."/>
        </authorList>
    </citation>
    <scope>NUCLEOTIDE SEQUENCE [LARGE SCALE GENOMIC DNA]</scope>
    <source>
        <strain evidence="1 2">CCTCC AA2014009</strain>
    </source>
</reference>
<dbReference type="KEGG" id="sfeu:IM697_30970"/>
<sequence length="296" mass="34480">MSFTVPHDELGHLEKQVQAALRTADDSSLDILGHGEVTLVLRLRTDHGAYACKRLPVFPDRARFERYRRSLDEYLRRLTDSGLNVADTQVWHTHRPAGRIVAYCVQRELPERRLCSRLLHTEDETWAKDFFSRFLDQVDRTVSPSLGLDAQASNWIDMGGELTYLDVTSPLMRDDKGREKLDVRLFFTSLPWVLRDAVRLSLSKSIFDKFYGTRGVLLDFLGNLHKERLDSLIPAFLDQANGRLTEPITAEEVAAYYRDDARMWELIQRLRKADRFWHLKVLRRPYPFLLPPPVDR</sequence>
<proteinExistence type="predicted"/>
<gene>
    <name evidence="1" type="ORF">IM697_30970</name>
</gene>
<dbReference type="EMBL" id="CP063373">
    <property type="protein sequence ID" value="QOV34520.1"/>
    <property type="molecule type" value="Genomic_DNA"/>
</dbReference>
<protein>
    <submittedName>
        <fullName evidence="1">Uncharacterized protein</fullName>
    </submittedName>
</protein>
<dbReference type="RefSeq" id="WP_194039392.1">
    <property type="nucleotide sequence ID" value="NZ_CP063373.1"/>
</dbReference>
<evidence type="ECO:0000313" key="2">
    <source>
        <dbReference type="Proteomes" id="UP000594205"/>
    </source>
</evidence>
<name>A0A7M2SDW4_9ACTN</name>
<dbReference type="Pfam" id="PF19709">
    <property type="entry name" value="DUF6206"/>
    <property type="match status" value="1"/>
</dbReference>
<dbReference type="InterPro" id="IPR045780">
    <property type="entry name" value="DUF6206"/>
</dbReference>
<keyword evidence="2" id="KW-1185">Reference proteome</keyword>